<sequence length="125" mass="14793">MDIKKFWNAVLKQDAEKLKTFFKDTAYVNWHCTNEHFTVDEYIRANCEYPGDWDGTIERIEKVGSLIITVVNVFTIDKESSFHVVSFMEIEDDNKIIAMNEYWSDDDTAPQWRLQKNIGTTIFKR</sequence>
<name>A0ABT0MAD1_9BACL</name>
<proteinExistence type="predicted"/>
<gene>
    <name evidence="1" type="ORF">M3N64_07625</name>
</gene>
<dbReference type="Proteomes" id="UP001203004">
    <property type="component" value="Unassembled WGS sequence"/>
</dbReference>
<keyword evidence="2" id="KW-1185">Reference proteome</keyword>
<accession>A0ABT0MAD1</accession>
<evidence type="ECO:0000313" key="2">
    <source>
        <dbReference type="Proteomes" id="UP001203004"/>
    </source>
</evidence>
<dbReference type="SUPFAM" id="SSF54427">
    <property type="entry name" value="NTF2-like"/>
    <property type="match status" value="1"/>
</dbReference>
<dbReference type="Gene3D" id="3.10.450.50">
    <property type="match status" value="1"/>
</dbReference>
<reference evidence="1 2" key="1">
    <citation type="submission" date="2022-05" db="EMBL/GenBank/DDBJ databases">
        <title>Sporolactobacillus sp nov CPB3-1, isolated from tree bark (Mangifera indica L.).</title>
        <authorList>
            <person name="Phuengjayaem S."/>
            <person name="Tanasupawat S."/>
        </authorList>
    </citation>
    <scope>NUCLEOTIDE SEQUENCE [LARGE SCALE GENOMIC DNA]</scope>
    <source>
        <strain evidence="1 2">CPB3-1</strain>
    </source>
</reference>
<evidence type="ECO:0000313" key="1">
    <source>
        <dbReference type="EMBL" id="MCL1631818.1"/>
    </source>
</evidence>
<organism evidence="1 2">
    <name type="scientific">Sporolactobacillus mangiferae</name>
    <dbReference type="NCBI Taxonomy" id="2940498"/>
    <lineage>
        <taxon>Bacteria</taxon>
        <taxon>Bacillati</taxon>
        <taxon>Bacillota</taxon>
        <taxon>Bacilli</taxon>
        <taxon>Bacillales</taxon>
        <taxon>Sporolactobacillaceae</taxon>
        <taxon>Sporolactobacillus</taxon>
    </lineage>
</organism>
<dbReference type="EMBL" id="JAMAST010000006">
    <property type="protein sequence ID" value="MCL1631818.1"/>
    <property type="molecule type" value="Genomic_DNA"/>
</dbReference>
<dbReference type="RefSeq" id="WP_249100542.1">
    <property type="nucleotide sequence ID" value="NZ_JAMAST010000006.1"/>
</dbReference>
<comment type="caution">
    <text evidence="1">The sequence shown here is derived from an EMBL/GenBank/DDBJ whole genome shotgun (WGS) entry which is preliminary data.</text>
</comment>
<protein>
    <submittedName>
        <fullName evidence="1">Nuclear transport factor 2 family protein</fullName>
    </submittedName>
</protein>
<dbReference type="InterPro" id="IPR032710">
    <property type="entry name" value="NTF2-like_dom_sf"/>
</dbReference>